<reference evidence="2 3" key="1">
    <citation type="submission" date="2013-12" db="EMBL/GenBank/DDBJ databases">
        <authorList>
            <person name="Formusa P.A."/>
            <person name="Habash M."/>
            <person name="Lee H."/>
            <person name="Trevors J.T."/>
        </authorList>
    </citation>
    <scope>NUCLEOTIDE SEQUENCE [LARGE SCALE GENOMIC DNA]</scope>
    <source>
        <strain evidence="2 3">PD30</strain>
    </source>
</reference>
<keyword evidence="1" id="KW-1133">Transmembrane helix</keyword>
<feature type="transmembrane region" description="Helical" evidence="1">
    <location>
        <begin position="201"/>
        <end position="219"/>
    </location>
</feature>
<keyword evidence="1" id="KW-0812">Transmembrane</keyword>
<evidence type="ECO:0000313" key="2">
    <source>
        <dbReference type="EMBL" id="KDD70149.1"/>
    </source>
</evidence>
<dbReference type="eggNOG" id="COG1814">
    <property type="taxonomic scope" value="Bacteria"/>
</dbReference>
<comment type="caution">
    <text evidence="2">The sequence shown here is derived from an EMBL/GenBank/DDBJ whole genome shotgun (WGS) entry which is preliminary data.</text>
</comment>
<name>A0A059L869_9PSED</name>
<feature type="transmembrane region" description="Helical" evidence="1">
    <location>
        <begin position="48"/>
        <end position="70"/>
    </location>
</feature>
<dbReference type="EMBL" id="AZQQ01000061">
    <property type="protein sequence ID" value="KDD70149.1"/>
    <property type="molecule type" value="Genomic_DNA"/>
</dbReference>
<protein>
    <submittedName>
        <fullName evidence="2">Membrane protein</fullName>
    </submittedName>
</protein>
<feature type="transmembrane region" description="Helical" evidence="1">
    <location>
        <begin position="142"/>
        <end position="163"/>
    </location>
</feature>
<gene>
    <name evidence="2" type="ORF">V466_02345</name>
</gene>
<evidence type="ECO:0000256" key="1">
    <source>
        <dbReference type="SAM" id="Phobius"/>
    </source>
</evidence>
<keyword evidence="1" id="KW-0472">Membrane</keyword>
<proteinExistence type="predicted"/>
<sequence length="220" mass="23427">MQSTDEQKRARVLDPVDRVTEVIFGLLMAMTFTGTISVATSGQEAERTMMIAALGCNLAWGLADAVMYLLRTLIERTRNRTLRTNLLGAKDAAAGQALIAEALPARLAAAAGPEELESLRRRLVDYSSMPAQPRLGWDDFRGAVGVFLLVVLSTFPLVVPFLLLDQTALAVRLSNLVGLGVLFIAGWMLSKYAGAKPWQGGLATAVTGAVLITAIIALGG</sequence>
<feature type="transmembrane region" description="Helical" evidence="1">
    <location>
        <begin position="21"/>
        <end position="42"/>
    </location>
</feature>
<dbReference type="RefSeq" id="WP_033054406.1">
    <property type="nucleotide sequence ID" value="NZ_AZQQ01000061.1"/>
</dbReference>
<accession>A0A059L869</accession>
<evidence type="ECO:0000313" key="3">
    <source>
        <dbReference type="Proteomes" id="UP000026739"/>
    </source>
</evidence>
<organism evidence="2 3">
    <name type="scientific">Pseudomonas mandelii PD30</name>
    <dbReference type="NCBI Taxonomy" id="1419583"/>
    <lineage>
        <taxon>Bacteria</taxon>
        <taxon>Pseudomonadati</taxon>
        <taxon>Pseudomonadota</taxon>
        <taxon>Gammaproteobacteria</taxon>
        <taxon>Pseudomonadales</taxon>
        <taxon>Pseudomonadaceae</taxon>
        <taxon>Pseudomonas</taxon>
    </lineage>
</organism>
<dbReference type="AlphaFoldDB" id="A0A059L869"/>
<feature type="transmembrane region" description="Helical" evidence="1">
    <location>
        <begin position="169"/>
        <end position="189"/>
    </location>
</feature>
<dbReference type="Proteomes" id="UP000026739">
    <property type="component" value="Unassembled WGS sequence"/>
</dbReference>